<comment type="caution">
    <text evidence="10">The sequence shown here is derived from an EMBL/GenBank/DDBJ whole genome shotgun (WGS) entry which is preliminary data.</text>
</comment>
<evidence type="ECO:0000256" key="3">
    <source>
        <dbReference type="ARBA" id="ARBA00022679"/>
    </source>
</evidence>
<dbReference type="InterPro" id="IPR000719">
    <property type="entry name" value="Prot_kinase_dom"/>
</dbReference>
<dbReference type="GO" id="GO:0000245">
    <property type="term" value="P:spliceosomal complex assembly"/>
    <property type="evidence" value="ECO:0007669"/>
    <property type="project" value="TreeGrafter"/>
</dbReference>
<evidence type="ECO:0000259" key="9">
    <source>
        <dbReference type="PROSITE" id="PS50011"/>
    </source>
</evidence>
<dbReference type="InterPro" id="IPR051334">
    <property type="entry name" value="SRPK"/>
</dbReference>
<evidence type="ECO:0000256" key="1">
    <source>
        <dbReference type="ARBA" id="ARBA00012513"/>
    </source>
</evidence>
<dbReference type="Gene3D" id="1.10.510.10">
    <property type="entry name" value="Transferase(Phosphotransferase) domain 1"/>
    <property type="match status" value="1"/>
</dbReference>
<keyword evidence="11" id="KW-1185">Reference proteome</keyword>
<dbReference type="PANTHER" id="PTHR47634:SF9">
    <property type="entry name" value="PROTEIN KINASE DOMAIN-CONTAINING PROTEIN-RELATED"/>
    <property type="match status" value="1"/>
</dbReference>
<dbReference type="SUPFAM" id="SSF56112">
    <property type="entry name" value="Protein kinase-like (PK-like)"/>
    <property type="match status" value="1"/>
</dbReference>
<dbReference type="GO" id="GO:0005524">
    <property type="term" value="F:ATP binding"/>
    <property type="evidence" value="ECO:0007669"/>
    <property type="project" value="UniProtKB-KW"/>
</dbReference>
<accession>A0AAD6XEV4</accession>
<gene>
    <name evidence="10" type="ORF">C8F04DRAFT_1248807</name>
</gene>
<dbReference type="Pfam" id="PF00069">
    <property type="entry name" value="Pkinase"/>
    <property type="match status" value="1"/>
</dbReference>
<feature type="domain" description="Protein kinase" evidence="9">
    <location>
        <begin position="1"/>
        <end position="175"/>
    </location>
</feature>
<organism evidence="10 11">
    <name type="scientific">Mycena alexandri</name>
    <dbReference type="NCBI Taxonomy" id="1745969"/>
    <lineage>
        <taxon>Eukaryota</taxon>
        <taxon>Fungi</taxon>
        <taxon>Dikarya</taxon>
        <taxon>Basidiomycota</taxon>
        <taxon>Agaricomycotina</taxon>
        <taxon>Agaricomycetes</taxon>
        <taxon>Agaricomycetidae</taxon>
        <taxon>Agaricales</taxon>
        <taxon>Marasmiineae</taxon>
        <taxon>Mycenaceae</taxon>
        <taxon>Mycena</taxon>
    </lineage>
</organism>
<comment type="catalytic activity">
    <reaction evidence="7">
        <text>L-threonyl-[protein] + ATP = O-phospho-L-threonyl-[protein] + ADP + H(+)</text>
        <dbReference type="Rhea" id="RHEA:46608"/>
        <dbReference type="Rhea" id="RHEA-COMP:11060"/>
        <dbReference type="Rhea" id="RHEA-COMP:11605"/>
        <dbReference type="ChEBI" id="CHEBI:15378"/>
        <dbReference type="ChEBI" id="CHEBI:30013"/>
        <dbReference type="ChEBI" id="CHEBI:30616"/>
        <dbReference type="ChEBI" id="CHEBI:61977"/>
        <dbReference type="ChEBI" id="CHEBI:456216"/>
        <dbReference type="EC" id="2.7.11.1"/>
    </reaction>
</comment>
<sequence length="175" mass="19833">MTFTVKMIDLGPAGPTAWKNIIADLIQSPVLRAPEVIVGAVWGKPADIWSLRCLVYELAMGEFLISHTVDEMSVPYLRAIFLGPHPRTLKKDGKCSHMFFKDDGSQLHPQSERYPLADTIRRRWPPGDSDTEGLVQFLDFMLRLDSGERATLQTLLEQGRSLRQIKDQTILFEAH</sequence>
<dbReference type="AlphaFoldDB" id="A0AAD6XEV4"/>
<evidence type="ECO:0000256" key="8">
    <source>
        <dbReference type="ARBA" id="ARBA00048679"/>
    </source>
</evidence>
<keyword evidence="6" id="KW-0067">ATP-binding</keyword>
<dbReference type="InterPro" id="IPR011009">
    <property type="entry name" value="Kinase-like_dom_sf"/>
</dbReference>
<evidence type="ECO:0000256" key="6">
    <source>
        <dbReference type="ARBA" id="ARBA00022840"/>
    </source>
</evidence>
<comment type="catalytic activity">
    <reaction evidence="8">
        <text>L-seryl-[protein] + ATP = O-phospho-L-seryl-[protein] + ADP + H(+)</text>
        <dbReference type="Rhea" id="RHEA:17989"/>
        <dbReference type="Rhea" id="RHEA-COMP:9863"/>
        <dbReference type="Rhea" id="RHEA-COMP:11604"/>
        <dbReference type="ChEBI" id="CHEBI:15378"/>
        <dbReference type="ChEBI" id="CHEBI:29999"/>
        <dbReference type="ChEBI" id="CHEBI:30616"/>
        <dbReference type="ChEBI" id="CHEBI:83421"/>
        <dbReference type="ChEBI" id="CHEBI:456216"/>
        <dbReference type="EC" id="2.7.11.1"/>
    </reaction>
</comment>
<evidence type="ECO:0000256" key="7">
    <source>
        <dbReference type="ARBA" id="ARBA00047899"/>
    </source>
</evidence>
<protein>
    <recommendedName>
        <fullName evidence="1">non-specific serine/threonine protein kinase</fullName>
        <ecNumber evidence="1">2.7.11.1</ecNumber>
    </recommendedName>
</protein>
<evidence type="ECO:0000256" key="4">
    <source>
        <dbReference type="ARBA" id="ARBA00022741"/>
    </source>
</evidence>
<name>A0AAD6XEV4_9AGAR</name>
<dbReference type="PROSITE" id="PS50011">
    <property type="entry name" value="PROTEIN_KINASE_DOM"/>
    <property type="match status" value="1"/>
</dbReference>
<keyword evidence="4" id="KW-0547">Nucleotide-binding</keyword>
<proteinExistence type="predicted"/>
<dbReference type="GO" id="GO:0005737">
    <property type="term" value="C:cytoplasm"/>
    <property type="evidence" value="ECO:0007669"/>
    <property type="project" value="TreeGrafter"/>
</dbReference>
<keyword evidence="5 10" id="KW-0418">Kinase</keyword>
<keyword evidence="2" id="KW-0723">Serine/threonine-protein kinase</keyword>
<keyword evidence="3" id="KW-0808">Transferase</keyword>
<dbReference type="GO" id="GO:0005634">
    <property type="term" value="C:nucleus"/>
    <property type="evidence" value="ECO:0007669"/>
    <property type="project" value="TreeGrafter"/>
</dbReference>
<dbReference type="Proteomes" id="UP001218188">
    <property type="component" value="Unassembled WGS sequence"/>
</dbReference>
<dbReference type="PANTHER" id="PTHR47634">
    <property type="entry name" value="PROTEIN KINASE DOMAIN-CONTAINING PROTEIN-RELATED"/>
    <property type="match status" value="1"/>
</dbReference>
<evidence type="ECO:0000313" key="11">
    <source>
        <dbReference type="Proteomes" id="UP001218188"/>
    </source>
</evidence>
<reference evidence="10" key="1">
    <citation type="submission" date="2023-03" db="EMBL/GenBank/DDBJ databases">
        <title>Massive genome expansion in bonnet fungi (Mycena s.s.) driven by repeated elements and novel gene families across ecological guilds.</title>
        <authorList>
            <consortium name="Lawrence Berkeley National Laboratory"/>
            <person name="Harder C.B."/>
            <person name="Miyauchi S."/>
            <person name="Viragh M."/>
            <person name="Kuo A."/>
            <person name="Thoen E."/>
            <person name="Andreopoulos B."/>
            <person name="Lu D."/>
            <person name="Skrede I."/>
            <person name="Drula E."/>
            <person name="Henrissat B."/>
            <person name="Morin E."/>
            <person name="Kohler A."/>
            <person name="Barry K."/>
            <person name="LaButti K."/>
            <person name="Morin E."/>
            <person name="Salamov A."/>
            <person name="Lipzen A."/>
            <person name="Mereny Z."/>
            <person name="Hegedus B."/>
            <person name="Baldrian P."/>
            <person name="Stursova M."/>
            <person name="Weitz H."/>
            <person name="Taylor A."/>
            <person name="Grigoriev I.V."/>
            <person name="Nagy L.G."/>
            <person name="Martin F."/>
            <person name="Kauserud H."/>
        </authorList>
    </citation>
    <scope>NUCLEOTIDE SEQUENCE</scope>
    <source>
        <strain evidence="10">CBHHK200</strain>
    </source>
</reference>
<evidence type="ECO:0000256" key="2">
    <source>
        <dbReference type="ARBA" id="ARBA00022527"/>
    </source>
</evidence>
<dbReference type="GO" id="GO:0004674">
    <property type="term" value="F:protein serine/threonine kinase activity"/>
    <property type="evidence" value="ECO:0007669"/>
    <property type="project" value="UniProtKB-KW"/>
</dbReference>
<dbReference type="GO" id="GO:0050684">
    <property type="term" value="P:regulation of mRNA processing"/>
    <property type="evidence" value="ECO:0007669"/>
    <property type="project" value="TreeGrafter"/>
</dbReference>
<evidence type="ECO:0000313" key="10">
    <source>
        <dbReference type="EMBL" id="KAJ7045381.1"/>
    </source>
</evidence>
<evidence type="ECO:0000256" key="5">
    <source>
        <dbReference type="ARBA" id="ARBA00022777"/>
    </source>
</evidence>
<dbReference type="EC" id="2.7.11.1" evidence="1"/>
<dbReference type="EMBL" id="JARJCM010000004">
    <property type="protein sequence ID" value="KAJ7045381.1"/>
    <property type="molecule type" value="Genomic_DNA"/>
</dbReference>